<reference evidence="5 6" key="1">
    <citation type="journal article" date="2009" name="Genome Biol.">
        <title>Community-wide analysis of microbial genome sequence signatures.</title>
        <authorList>
            <person name="Dick G.J."/>
            <person name="Andersson A.F."/>
            <person name="Baker B.J."/>
            <person name="Simmons S.L."/>
            <person name="Thomas B.C."/>
            <person name="Yelton A.P."/>
            <person name="Banfield J.F."/>
        </authorList>
    </citation>
    <scope>NUCLEOTIDE SEQUENCE [LARGE SCALE GENOMIC DNA]</scope>
    <source>
        <strain evidence="5">ARMAN-2</strain>
    </source>
</reference>
<protein>
    <submittedName>
        <fullName evidence="5">Segregation and condensation protein B</fullName>
    </submittedName>
</protein>
<sequence length="183" mass="19994">MIRMQDNVSKSEAKKTVEAALFVSARSLSIDELAKITGIASTGYIKDLIDGLMQEYDANDSSLKIEPIGNGYVMTLKEPYASKVSQLAGQPEISRPALRILAYISKNEPIMQSKIIGVFGPAAYSHIKELVEKGFIKASRQGRTKRLDTTQKFKEYFDLAGSPTMEGKAGLSAVQSQDPPNGF</sequence>
<dbReference type="InterPro" id="IPR036390">
    <property type="entry name" value="WH_DNA-bd_sf"/>
</dbReference>
<dbReference type="NCBIfam" id="TIGR00281">
    <property type="entry name" value="SMC-Scp complex subunit ScpB"/>
    <property type="match status" value="1"/>
</dbReference>
<keyword evidence="2" id="KW-0132">Cell division</keyword>
<evidence type="ECO:0000256" key="4">
    <source>
        <dbReference type="ARBA" id="ARBA00023306"/>
    </source>
</evidence>
<name>C7DH90_MICA2</name>
<keyword evidence="6" id="KW-1185">Reference proteome</keyword>
<keyword evidence="1" id="KW-0963">Cytoplasm</keyword>
<dbReference type="Proteomes" id="UP000332487">
    <property type="component" value="Unassembled WGS sequence"/>
</dbReference>
<gene>
    <name evidence="5" type="ORF">UNLARM2_0436</name>
</gene>
<dbReference type="Pfam" id="PF04079">
    <property type="entry name" value="SMC_ScpB"/>
    <property type="match status" value="1"/>
</dbReference>
<dbReference type="GO" id="GO:0051304">
    <property type="term" value="P:chromosome separation"/>
    <property type="evidence" value="ECO:0007669"/>
    <property type="project" value="InterPro"/>
</dbReference>
<dbReference type="PANTHER" id="PTHR34298:SF2">
    <property type="entry name" value="SEGREGATION AND CONDENSATION PROTEIN B"/>
    <property type="match status" value="1"/>
</dbReference>
<reference evidence="5 6" key="2">
    <citation type="journal article" date="2010" name="Proc. Natl. Acad. Sci. U.S.A.">
        <title>Enigmatic, ultrasmall, uncultivated Archaea.</title>
        <authorList>
            <person name="Baker B.J."/>
            <person name="Comolli L.R."/>
            <person name="Dick G.J."/>
            <person name="Hauser L.J."/>
            <person name="Hyatt D."/>
            <person name="Dill B.D."/>
            <person name="Land M.L."/>
            <person name="Verberkmoes N.C."/>
            <person name="Hettich R.L."/>
            <person name="Banfield J.F."/>
        </authorList>
    </citation>
    <scope>NUCLEOTIDE SEQUENCE [LARGE SCALE GENOMIC DNA]</scope>
    <source>
        <strain evidence="5">ARMAN-2</strain>
    </source>
</reference>
<evidence type="ECO:0000256" key="2">
    <source>
        <dbReference type="ARBA" id="ARBA00022618"/>
    </source>
</evidence>
<accession>C7DH90</accession>
<proteinExistence type="predicted"/>
<keyword evidence="4" id="KW-0131">Cell cycle</keyword>
<evidence type="ECO:0000313" key="6">
    <source>
        <dbReference type="Proteomes" id="UP000332487"/>
    </source>
</evidence>
<evidence type="ECO:0000256" key="3">
    <source>
        <dbReference type="ARBA" id="ARBA00022829"/>
    </source>
</evidence>
<dbReference type="EMBL" id="GG697240">
    <property type="protein sequence ID" value="EET89992.1"/>
    <property type="molecule type" value="Genomic_DNA"/>
</dbReference>
<dbReference type="SUPFAM" id="SSF46785">
    <property type="entry name" value="Winged helix' DNA-binding domain"/>
    <property type="match status" value="2"/>
</dbReference>
<dbReference type="CDD" id="cd00090">
    <property type="entry name" value="HTH_ARSR"/>
    <property type="match status" value="1"/>
</dbReference>
<evidence type="ECO:0000313" key="5">
    <source>
        <dbReference type="EMBL" id="EET89992.1"/>
    </source>
</evidence>
<dbReference type="Gene3D" id="1.10.10.10">
    <property type="entry name" value="Winged helix-like DNA-binding domain superfamily/Winged helix DNA-binding domain"/>
    <property type="match status" value="2"/>
</dbReference>
<dbReference type="GO" id="GO:0051301">
    <property type="term" value="P:cell division"/>
    <property type="evidence" value="ECO:0007669"/>
    <property type="project" value="UniProtKB-KW"/>
</dbReference>
<organism evidence="5 6">
    <name type="scientific">Candidatus Micrarchaeum acidiphilum ARMAN-2</name>
    <dbReference type="NCBI Taxonomy" id="425595"/>
    <lineage>
        <taxon>Archaea</taxon>
        <taxon>Candidatus Micrarchaeota</taxon>
        <taxon>Candidatus Micrarchaeia</taxon>
        <taxon>Candidatus Micrarchaeales</taxon>
        <taxon>Candidatus Micrarchaeaceae</taxon>
        <taxon>Candidatus Micrarchaeum</taxon>
    </lineage>
</organism>
<dbReference type="PANTHER" id="PTHR34298">
    <property type="entry name" value="SEGREGATION AND CONDENSATION PROTEIN B"/>
    <property type="match status" value="1"/>
</dbReference>
<dbReference type="InterPro" id="IPR005234">
    <property type="entry name" value="ScpB_csome_segregation"/>
</dbReference>
<dbReference type="InterPro" id="IPR011991">
    <property type="entry name" value="ArsR-like_HTH"/>
</dbReference>
<dbReference type="AlphaFoldDB" id="C7DH90"/>
<dbReference type="InterPro" id="IPR036388">
    <property type="entry name" value="WH-like_DNA-bd_sf"/>
</dbReference>
<keyword evidence="3" id="KW-0159">Chromosome partition</keyword>
<evidence type="ECO:0000256" key="1">
    <source>
        <dbReference type="ARBA" id="ARBA00022490"/>
    </source>
</evidence>